<feature type="domain" description="GHMP kinase N-terminal" evidence="7">
    <location>
        <begin position="113"/>
        <end position="175"/>
    </location>
</feature>
<dbReference type="GO" id="GO:0005524">
    <property type="term" value="F:ATP binding"/>
    <property type="evidence" value="ECO:0007669"/>
    <property type="project" value="UniProtKB-KW"/>
</dbReference>
<evidence type="ECO:0000256" key="1">
    <source>
        <dbReference type="ARBA" id="ARBA00005017"/>
    </source>
</evidence>
<keyword evidence="5 9" id="KW-0418">Kinase</keyword>
<evidence type="ECO:0000313" key="9">
    <source>
        <dbReference type="EMBL" id="BBM84381.1"/>
    </source>
</evidence>
<evidence type="ECO:0000256" key="5">
    <source>
        <dbReference type="ARBA" id="ARBA00022777"/>
    </source>
</evidence>
<evidence type="ECO:0000256" key="2">
    <source>
        <dbReference type="ARBA" id="ARBA00012958"/>
    </source>
</evidence>
<dbReference type="Gene3D" id="3.30.70.890">
    <property type="entry name" value="GHMP kinase, C-terminal domain"/>
    <property type="match status" value="1"/>
</dbReference>
<evidence type="ECO:0000259" key="8">
    <source>
        <dbReference type="Pfam" id="PF08544"/>
    </source>
</evidence>
<dbReference type="InterPro" id="IPR036554">
    <property type="entry name" value="GHMP_kinase_C_sf"/>
</dbReference>
<dbReference type="SUPFAM" id="SSF54211">
    <property type="entry name" value="Ribosomal protein S5 domain 2-like"/>
    <property type="match status" value="1"/>
</dbReference>
<evidence type="ECO:0000256" key="3">
    <source>
        <dbReference type="ARBA" id="ARBA00022679"/>
    </source>
</evidence>
<dbReference type="PANTHER" id="PTHR31814:SF2">
    <property type="entry name" value="PHOSPHOMEVALONATE KINASE"/>
    <property type="match status" value="1"/>
</dbReference>
<name>A0A5S9IMR1_UABAM</name>
<dbReference type="NCBIfam" id="TIGR01220">
    <property type="entry name" value="Pmev_kin_Gr_pos"/>
    <property type="match status" value="1"/>
</dbReference>
<dbReference type="InterPro" id="IPR006204">
    <property type="entry name" value="GHMP_kinase_N_dom"/>
</dbReference>
<proteinExistence type="predicted"/>
<sequence>MLSGEWCVLEEGLPCIVMSVNAGISIFITPQDEYTFAAPDFQIHTTRFSYDDGNIVWRDSLNDIQQAQLHLCCKTMGITLQYLQSKNIDLRHFSLTTSSKQTIVEKDNGKKYKIGLGSSAAIAVGVVAAIFQLHDLDIEQAQNKKVMFNIACIAHYLVQEKLGSGFDIAASVWGGVTYYKRFSPQWLTEEMQRHGVVSVLDKDWPGLYCENLSFPENLRLLVGFVGYSANTKKLIRSLYEFRDKNPQKYLDKMREISVVVDSIKGSLLSPNTDELLGLITKNRYLLRDMNQFSYRKLETKELAFLADIAEEYEAAGKFSGAGAGDCGIAIVPKEKDSERILKKWQQYGIIPIDLSLSRRGAHVVTHGP</sequence>
<feature type="domain" description="GHMP kinase C-terminal" evidence="8">
    <location>
        <begin position="289"/>
        <end position="348"/>
    </location>
</feature>
<comment type="pathway">
    <text evidence="1">Isoprenoid biosynthesis; isopentenyl diphosphate biosynthesis via mevalonate pathway; isopentenyl diphosphate from (R)-mevalonate: step 2/3.</text>
</comment>
<keyword evidence="10" id="KW-1185">Reference proteome</keyword>
<evidence type="ECO:0000256" key="6">
    <source>
        <dbReference type="ARBA" id="ARBA00022840"/>
    </source>
</evidence>
<dbReference type="KEGG" id="uam:UABAM_02740"/>
<keyword evidence="3" id="KW-0808">Transferase</keyword>
<dbReference type="InterPro" id="IPR020568">
    <property type="entry name" value="Ribosomal_Su5_D2-typ_SF"/>
</dbReference>
<protein>
    <recommendedName>
        <fullName evidence="2">phosphomevalonate kinase</fullName>
        <ecNumber evidence="2">2.7.4.2</ecNumber>
    </recommendedName>
</protein>
<dbReference type="PRINTS" id="PR00959">
    <property type="entry name" value="MEVGALKINASE"/>
</dbReference>
<dbReference type="Pfam" id="PF08544">
    <property type="entry name" value="GHMP_kinases_C"/>
    <property type="match status" value="1"/>
</dbReference>
<dbReference type="SUPFAM" id="SSF55060">
    <property type="entry name" value="GHMP Kinase, C-terminal domain"/>
    <property type="match status" value="1"/>
</dbReference>
<dbReference type="Pfam" id="PF00288">
    <property type="entry name" value="GHMP_kinases_N"/>
    <property type="match status" value="1"/>
</dbReference>
<dbReference type="Proteomes" id="UP000326354">
    <property type="component" value="Chromosome"/>
</dbReference>
<dbReference type="AlphaFoldDB" id="A0A5S9IMR1"/>
<dbReference type="Gene3D" id="3.30.230.10">
    <property type="match status" value="1"/>
</dbReference>
<dbReference type="GO" id="GO:0019287">
    <property type="term" value="P:isopentenyl diphosphate biosynthetic process, mevalonate pathway"/>
    <property type="evidence" value="ECO:0007669"/>
    <property type="project" value="UniProtKB-UniPathway"/>
</dbReference>
<dbReference type="GO" id="GO:0004631">
    <property type="term" value="F:phosphomevalonate kinase activity"/>
    <property type="evidence" value="ECO:0007669"/>
    <property type="project" value="UniProtKB-EC"/>
</dbReference>
<evidence type="ECO:0000313" key="10">
    <source>
        <dbReference type="Proteomes" id="UP000326354"/>
    </source>
</evidence>
<gene>
    <name evidence="9" type="ORF">UABAM_02740</name>
</gene>
<dbReference type="InterPro" id="IPR035102">
    <property type="entry name" value="Phosphomevalonate_kinase"/>
</dbReference>
<dbReference type="EMBL" id="AP019860">
    <property type="protein sequence ID" value="BBM84381.1"/>
    <property type="molecule type" value="Genomic_DNA"/>
</dbReference>
<organism evidence="9 10">
    <name type="scientific">Uabimicrobium amorphum</name>
    <dbReference type="NCBI Taxonomy" id="2596890"/>
    <lineage>
        <taxon>Bacteria</taxon>
        <taxon>Pseudomonadati</taxon>
        <taxon>Planctomycetota</taxon>
        <taxon>Candidatus Uabimicrobiia</taxon>
        <taxon>Candidatus Uabimicrobiales</taxon>
        <taxon>Candidatus Uabimicrobiaceae</taxon>
        <taxon>Candidatus Uabimicrobium</taxon>
    </lineage>
</organism>
<dbReference type="InterPro" id="IPR005917">
    <property type="entry name" value="Pmev_kinase_bact"/>
</dbReference>
<accession>A0A5S9IMR1</accession>
<dbReference type="UniPathway" id="UPA00057">
    <property type="reaction ID" value="UER00099"/>
</dbReference>
<evidence type="ECO:0000256" key="4">
    <source>
        <dbReference type="ARBA" id="ARBA00022741"/>
    </source>
</evidence>
<reference evidence="9 10" key="1">
    <citation type="submission" date="2019-08" db="EMBL/GenBank/DDBJ databases">
        <title>Complete genome sequence of Candidatus Uab amorphum.</title>
        <authorList>
            <person name="Shiratori T."/>
            <person name="Suzuki S."/>
            <person name="Kakizawa Y."/>
            <person name="Ishida K."/>
        </authorList>
    </citation>
    <scope>NUCLEOTIDE SEQUENCE [LARGE SCALE GENOMIC DNA]</scope>
    <source>
        <strain evidence="9 10">SRT547</strain>
    </source>
</reference>
<dbReference type="InterPro" id="IPR013750">
    <property type="entry name" value="GHMP_kinase_C_dom"/>
</dbReference>
<dbReference type="EC" id="2.7.4.2" evidence="2"/>
<dbReference type="PANTHER" id="PTHR31814">
    <property type="match status" value="1"/>
</dbReference>
<dbReference type="InterPro" id="IPR014721">
    <property type="entry name" value="Ribsml_uS5_D2-typ_fold_subgr"/>
</dbReference>
<keyword evidence="6" id="KW-0067">ATP-binding</keyword>
<keyword evidence="4" id="KW-0547">Nucleotide-binding</keyword>
<evidence type="ECO:0000259" key="7">
    <source>
        <dbReference type="Pfam" id="PF00288"/>
    </source>
</evidence>